<organism evidence="1 2">
    <name type="scientific">Dissostichus mawsoni</name>
    <name type="common">Antarctic cod</name>
    <dbReference type="NCBI Taxonomy" id="36200"/>
    <lineage>
        <taxon>Eukaryota</taxon>
        <taxon>Metazoa</taxon>
        <taxon>Chordata</taxon>
        <taxon>Craniata</taxon>
        <taxon>Vertebrata</taxon>
        <taxon>Euteleostomi</taxon>
        <taxon>Actinopterygii</taxon>
        <taxon>Neopterygii</taxon>
        <taxon>Teleostei</taxon>
        <taxon>Neoteleostei</taxon>
        <taxon>Acanthomorphata</taxon>
        <taxon>Eupercaria</taxon>
        <taxon>Perciformes</taxon>
        <taxon>Notothenioidei</taxon>
        <taxon>Nototheniidae</taxon>
        <taxon>Dissostichus</taxon>
    </lineage>
</organism>
<accession>A0A7J5XHV0</accession>
<reference evidence="1 2" key="1">
    <citation type="submission" date="2020-03" db="EMBL/GenBank/DDBJ databases">
        <title>Dissostichus mawsoni Genome sequencing and assembly.</title>
        <authorList>
            <person name="Park H."/>
        </authorList>
    </citation>
    <scope>NUCLEOTIDE SEQUENCE [LARGE SCALE GENOMIC DNA]</scope>
    <source>
        <strain evidence="1">DM0001</strain>
        <tissue evidence="1">Muscle</tissue>
    </source>
</reference>
<comment type="caution">
    <text evidence="1">The sequence shown here is derived from an EMBL/GenBank/DDBJ whole genome shotgun (WGS) entry which is preliminary data.</text>
</comment>
<dbReference type="Proteomes" id="UP000518266">
    <property type="component" value="Unassembled WGS sequence"/>
</dbReference>
<dbReference type="EMBL" id="JAAKFY010000024">
    <property type="protein sequence ID" value="KAF3836676.1"/>
    <property type="molecule type" value="Genomic_DNA"/>
</dbReference>
<keyword evidence="2" id="KW-1185">Reference proteome</keyword>
<name>A0A7J5XHV0_DISMA</name>
<evidence type="ECO:0000313" key="1">
    <source>
        <dbReference type="EMBL" id="KAF3836676.1"/>
    </source>
</evidence>
<protein>
    <submittedName>
        <fullName evidence="1">Uncharacterized protein</fullName>
    </submittedName>
</protein>
<sequence length="151" mass="15815">MKRGRRRQGGRRRGGRWAVRATQQNGETLLSRCCMALWESRWSLAAPQPPPLPVLLLPHNASACISQRAHLGTQHASMVSCSTTAPPSTCSAAPPQCISLHLSKSSPGTTAPPSTCSAAPPQCISLHLSKSSPGYPACISAASPPPDSSLL</sequence>
<gene>
    <name evidence="1" type="ORF">F7725_029234</name>
</gene>
<proteinExistence type="predicted"/>
<evidence type="ECO:0000313" key="2">
    <source>
        <dbReference type="Proteomes" id="UP000518266"/>
    </source>
</evidence>
<dbReference type="AlphaFoldDB" id="A0A7J5XHV0"/>